<dbReference type="GeneID" id="8857559"/>
<dbReference type="OrthoDB" id="406833at2759"/>
<dbReference type="InterPro" id="IPR050113">
    <property type="entry name" value="Ub_conjugating_enzyme"/>
</dbReference>
<dbReference type="Proteomes" id="UP000006671">
    <property type="component" value="Unassembled WGS sequence"/>
</dbReference>
<gene>
    <name evidence="2" type="ORF">NAEGRDRAFT_44833</name>
</gene>
<dbReference type="PANTHER" id="PTHR24067">
    <property type="entry name" value="UBIQUITIN-CONJUGATING ENZYME E2"/>
    <property type="match status" value="1"/>
</dbReference>
<dbReference type="Pfam" id="PF00179">
    <property type="entry name" value="UQ_con"/>
    <property type="match status" value="1"/>
</dbReference>
<keyword evidence="3" id="KW-1185">Reference proteome</keyword>
<name>D2VZY6_NAEGR</name>
<dbReference type="VEuPathDB" id="AmoebaDB:NAEGRDRAFT_44833"/>
<dbReference type="EMBL" id="GG738916">
    <property type="protein sequence ID" value="EFC37650.1"/>
    <property type="molecule type" value="Genomic_DNA"/>
</dbReference>
<evidence type="ECO:0000313" key="3">
    <source>
        <dbReference type="Proteomes" id="UP000006671"/>
    </source>
</evidence>
<dbReference type="OMA" id="WQMDIKV"/>
<dbReference type="Gene3D" id="3.10.110.10">
    <property type="entry name" value="Ubiquitin Conjugating Enzyme"/>
    <property type="match status" value="1"/>
</dbReference>
<dbReference type="InterPro" id="IPR016135">
    <property type="entry name" value="UBQ-conjugating_enzyme/RWD"/>
</dbReference>
<dbReference type="InParanoid" id="D2VZY6"/>
<dbReference type="eggNOG" id="KOG0427">
    <property type="taxonomic scope" value="Eukaryota"/>
</dbReference>
<dbReference type="PROSITE" id="PS50127">
    <property type="entry name" value="UBC_2"/>
    <property type="match status" value="1"/>
</dbReference>
<dbReference type="AlphaFoldDB" id="D2VZY6"/>
<reference evidence="2 3" key="1">
    <citation type="journal article" date="2010" name="Cell">
        <title>The genome of Naegleria gruberi illuminates early eukaryotic versatility.</title>
        <authorList>
            <person name="Fritz-Laylin L.K."/>
            <person name="Prochnik S.E."/>
            <person name="Ginger M.L."/>
            <person name="Dacks J.B."/>
            <person name="Carpenter M.L."/>
            <person name="Field M.C."/>
            <person name="Kuo A."/>
            <person name="Paredez A."/>
            <person name="Chapman J."/>
            <person name="Pham J."/>
            <person name="Shu S."/>
            <person name="Neupane R."/>
            <person name="Cipriano M."/>
            <person name="Mancuso J."/>
            <person name="Tu H."/>
            <person name="Salamov A."/>
            <person name="Lindquist E."/>
            <person name="Shapiro H."/>
            <person name="Lucas S."/>
            <person name="Grigoriev I.V."/>
            <person name="Cande W.Z."/>
            <person name="Fulton C."/>
            <person name="Rokhsar D.S."/>
            <person name="Dawson S.C."/>
        </authorList>
    </citation>
    <scope>NUCLEOTIDE SEQUENCE [LARGE SCALE GENOMIC DNA]</scope>
    <source>
        <strain evidence="2 3">NEG-M</strain>
    </source>
</reference>
<protein>
    <submittedName>
        <fullName evidence="2">Predicted protein</fullName>
    </submittedName>
</protein>
<dbReference type="SMART" id="SM00212">
    <property type="entry name" value="UBCc"/>
    <property type="match status" value="1"/>
</dbReference>
<sequence>MYAKRIQKEIQKLGSGVGIDIFINQPINNLETIYCTLHGARNTIYSGEQYLLKFTFSNDYPLQSPEVVFVPPHVPLHEHVYTNGHICLNILYDGWTPVMNIQSVCMSIQSMLSSATQKKKPIDNDTYVMSCSHSPKNTRWNFHDDKV</sequence>
<dbReference type="STRING" id="5762.D2VZY6"/>
<dbReference type="KEGG" id="ngr:NAEGRDRAFT_44833"/>
<organism evidence="3">
    <name type="scientific">Naegleria gruberi</name>
    <name type="common">Amoeba</name>
    <dbReference type="NCBI Taxonomy" id="5762"/>
    <lineage>
        <taxon>Eukaryota</taxon>
        <taxon>Discoba</taxon>
        <taxon>Heterolobosea</taxon>
        <taxon>Tetramitia</taxon>
        <taxon>Eutetramitia</taxon>
        <taxon>Vahlkampfiidae</taxon>
        <taxon>Naegleria</taxon>
    </lineage>
</organism>
<feature type="domain" description="UBC core" evidence="1">
    <location>
        <begin position="1"/>
        <end position="147"/>
    </location>
</feature>
<evidence type="ECO:0000313" key="2">
    <source>
        <dbReference type="EMBL" id="EFC37650.1"/>
    </source>
</evidence>
<evidence type="ECO:0000259" key="1">
    <source>
        <dbReference type="PROSITE" id="PS50127"/>
    </source>
</evidence>
<dbReference type="SUPFAM" id="SSF54495">
    <property type="entry name" value="UBC-like"/>
    <property type="match status" value="1"/>
</dbReference>
<dbReference type="RefSeq" id="XP_002670394.1">
    <property type="nucleotide sequence ID" value="XM_002670348.1"/>
</dbReference>
<accession>D2VZY6</accession>
<dbReference type="InterPro" id="IPR000608">
    <property type="entry name" value="UBC"/>
</dbReference>
<dbReference type="CDD" id="cd23808">
    <property type="entry name" value="UBCc_UBE2W"/>
    <property type="match status" value="1"/>
</dbReference>
<proteinExistence type="predicted"/>